<dbReference type="InterPro" id="IPR011006">
    <property type="entry name" value="CheY-like_superfamily"/>
</dbReference>
<comment type="caution">
    <text evidence="10">The sequence shown here is derived from an EMBL/GenBank/DDBJ whole genome shotgun (WGS) entry which is preliminary data.</text>
</comment>
<dbReference type="SMART" id="SM00448">
    <property type="entry name" value="REC"/>
    <property type="match status" value="1"/>
</dbReference>
<dbReference type="InterPro" id="IPR039420">
    <property type="entry name" value="WalR-like"/>
</dbReference>
<feature type="domain" description="Response regulatory" evidence="8">
    <location>
        <begin position="3"/>
        <end position="116"/>
    </location>
</feature>
<evidence type="ECO:0000259" key="9">
    <source>
        <dbReference type="PROSITE" id="PS51755"/>
    </source>
</evidence>
<dbReference type="InterPro" id="IPR016032">
    <property type="entry name" value="Sig_transdc_resp-reg_C-effctor"/>
</dbReference>
<dbReference type="AlphaFoldDB" id="A0A9D2B3G0"/>
<dbReference type="GO" id="GO:0006355">
    <property type="term" value="P:regulation of DNA-templated transcription"/>
    <property type="evidence" value="ECO:0007669"/>
    <property type="project" value="InterPro"/>
</dbReference>
<dbReference type="GO" id="GO:0005829">
    <property type="term" value="C:cytosol"/>
    <property type="evidence" value="ECO:0007669"/>
    <property type="project" value="TreeGrafter"/>
</dbReference>
<dbReference type="GO" id="GO:0032993">
    <property type="term" value="C:protein-DNA complex"/>
    <property type="evidence" value="ECO:0007669"/>
    <property type="project" value="TreeGrafter"/>
</dbReference>
<evidence type="ECO:0000256" key="4">
    <source>
        <dbReference type="ARBA" id="ARBA00023163"/>
    </source>
</evidence>
<evidence type="ECO:0000313" key="10">
    <source>
        <dbReference type="EMBL" id="HIX59783.1"/>
    </source>
</evidence>
<comment type="function">
    <text evidence="5">May play the central regulatory role in sporulation. It may be an element of the effector pathway responsible for the activation of sporulation genes in response to nutritional stress. Spo0A may act in concert with spo0H (a sigma factor) to control the expression of some genes that are critical to the sporulation process.</text>
</comment>
<keyword evidence="4" id="KW-0804">Transcription</keyword>
<dbReference type="PANTHER" id="PTHR48111:SF43">
    <property type="entry name" value="STAGE 0 SPORULATION PROTEIN A HOMOLOG"/>
    <property type="match status" value="1"/>
</dbReference>
<reference evidence="10" key="2">
    <citation type="submission" date="2021-04" db="EMBL/GenBank/DDBJ databases">
        <authorList>
            <person name="Gilroy R."/>
        </authorList>
    </citation>
    <scope>NUCLEOTIDE SEQUENCE</scope>
    <source>
        <strain evidence="10">ChiSjej1B19-8411</strain>
    </source>
</reference>
<gene>
    <name evidence="10" type="ORF">IAA45_08725</name>
</gene>
<evidence type="ECO:0000313" key="11">
    <source>
        <dbReference type="Proteomes" id="UP000886817"/>
    </source>
</evidence>
<evidence type="ECO:0000256" key="6">
    <source>
        <dbReference type="PROSITE-ProRule" id="PRU00169"/>
    </source>
</evidence>
<dbReference type="GO" id="GO:0000156">
    <property type="term" value="F:phosphorelay response regulator activity"/>
    <property type="evidence" value="ECO:0007669"/>
    <property type="project" value="TreeGrafter"/>
</dbReference>
<dbReference type="Gene3D" id="3.40.50.2300">
    <property type="match status" value="1"/>
</dbReference>
<feature type="modified residue" description="4-aspartylphosphate" evidence="6">
    <location>
        <position position="52"/>
    </location>
</feature>
<dbReference type="Pfam" id="PF00486">
    <property type="entry name" value="Trans_reg_C"/>
    <property type="match status" value="1"/>
</dbReference>
<accession>A0A9D2B3G0</accession>
<evidence type="ECO:0000256" key="7">
    <source>
        <dbReference type="PROSITE-ProRule" id="PRU01091"/>
    </source>
</evidence>
<dbReference type="Pfam" id="PF00072">
    <property type="entry name" value="Response_reg"/>
    <property type="match status" value="1"/>
</dbReference>
<proteinExistence type="predicted"/>
<dbReference type="GO" id="GO:0000976">
    <property type="term" value="F:transcription cis-regulatory region binding"/>
    <property type="evidence" value="ECO:0007669"/>
    <property type="project" value="TreeGrafter"/>
</dbReference>
<organism evidence="10 11">
    <name type="scientific">Candidatus Blautia gallistercoris</name>
    <dbReference type="NCBI Taxonomy" id="2838490"/>
    <lineage>
        <taxon>Bacteria</taxon>
        <taxon>Bacillati</taxon>
        <taxon>Bacillota</taxon>
        <taxon>Clostridia</taxon>
        <taxon>Lachnospirales</taxon>
        <taxon>Lachnospiraceae</taxon>
        <taxon>Blautia</taxon>
    </lineage>
</organism>
<dbReference type="CDD" id="cd00383">
    <property type="entry name" value="trans_reg_C"/>
    <property type="match status" value="1"/>
</dbReference>
<dbReference type="PANTHER" id="PTHR48111">
    <property type="entry name" value="REGULATOR OF RPOS"/>
    <property type="match status" value="1"/>
</dbReference>
<dbReference type="EMBL" id="DXEX01000189">
    <property type="protein sequence ID" value="HIX59783.1"/>
    <property type="molecule type" value="Genomic_DNA"/>
</dbReference>
<dbReference type="PROSITE" id="PS51755">
    <property type="entry name" value="OMPR_PHOB"/>
    <property type="match status" value="1"/>
</dbReference>
<dbReference type="InterPro" id="IPR001789">
    <property type="entry name" value="Sig_transdc_resp-reg_receiver"/>
</dbReference>
<keyword evidence="6" id="KW-0597">Phosphoprotein</keyword>
<dbReference type="Proteomes" id="UP000886817">
    <property type="component" value="Unassembled WGS sequence"/>
</dbReference>
<evidence type="ECO:0000259" key="8">
    <source>
        <dbReference type="PROSITE" id="PS50110"/>
    </source>
</evidence>
<feature type="DNA-binding region" description="OmpR/PhoB-type" evidence="7">
    <location>
        <begin position="126"/>
        <end position="222"/>
    </location>
</feature>
<keyword evidence="2" id="KW-0805">Transcription regulation</keyword>
<dbReference type="PROSITE" id="PS50110">
    <property type="entry name" value="RESPONSE_REGULATORY"/>
    <property type="match status" value="1"/>
</dbReference>
<feature type="domain" description="OmpR/PhoB-type" evidence="9">
    <location>
        <begin position="126"/>
        <end position="222"/>
    </location>
</feature>
<evidence type="ECO:0000256" key="3">
    <source>
        <dbReference type="ARBA" id="ARBA00023125"/>
    </source>
</evidence>
<sequence>MYKILIVEDDFVIAGTVASQLSSWGYQVEYVKDFQNVLQHFISFEPQLVLLDLALPFYNGFHWCEEIRKISQVPIVFLSSAADNMNMVMAMSRGADDFIAKPFDSGVLVAKVQAIMRRAYSFGNSGSVLEYKDAILNLGSTTLSYQGQTLELTKNDFRILQILFENHGKVVSREAIMTKLWENDSFIDDNTLTVNMTRLRRKLESIGLKDFIITKKGMGYLI</sequence>
<keyword evidence="3 7" id="KW-0238">DNA-binding</keyword>
<evidence type="ECO:0000256" key="5">
    <source>
        <dbReference type="ARBA" id="ARBA00024867"/>
    </source>
</evidence>
<dbReference type="SUPFAM" id="SSF52172">
    <property type="entry name" value="CheY-like"/>
    <property type="match status" value="1"/>
</dbReference>
<protein>
    <recommendedName>
        <fullName evidence="1">Stage 0 sporulation protein A homolog</fullName>
    </recommendedName>
</protein>
<reference evidence="10" key="1">
    <citation type="journal article" date="2021" name="PeerJ">
        <title>Extensive microbial diversity within the chicken gut microbiome revealed by metagenomics and culture.</title>
        <authorList>
            <person name="Gilroy R."/>
            <person name="Ravi A."/>
            <person name="Getino M."/>
            <person name="Pursley I."/>
            <person name="Horton D.L."/>
            <person name="Alikhan N.F."/>
            <person name="Baker D."/>
            <person name="Gharbi K."/>
            <person name="Hall N."/>
            <person name="Watson M."/>
            <person name="Adriaenssens E.M."/>
            <person name="Foster-Nyarko E."/>
            <person name="Jarju S."/>
            <person name="Secka A."/>
            <person name="Antonio M."/>
            <person name="Oren A."/>
            <person name="Chaudhuri R.R."/>
            <person name="La Ragione R."/>
            <person name="Hildebrand F."/>
            <person name="Pallen M.J."/>
        </authorList>
    </citation>
    <scope>NUCLEOTIDE SEQUENCE</scope>
    <source>
        <strain evidence="10">ChiSjej1B19-8411</strain>
    </source>
</reference>
<evidence type="ECO:0000256" key="2">
    <source>
        <dbReference type="ARBA" id="ARBA00023015"/>
    </source>
</evidence>
<name>A0A9D2B3G0_9FIRM</name>
<dbReference type="Gene3D" id="1.10.10.10">
    <property type="entry name" value="Winged helix-like DNA-binding domain superfamily/Winged helix DNA-binding domain"/>
    <property type="match status" value="1"/>
</dbReference>
<dbReference type="InterPro" id="IPR001867">
    <property type="entry name" value="OmpR/PhoB-type_DNA-bd"/>
</dbReference>
<dbReference type="SMART" id="SM00862">
    <property type="entry name" value="Trans_reg_C"/>
    <property type="match status" value="1"/>
</dbReference>
<dbReference type="InterPro" id="IPR036388">
    <property type="entry name" value="WH-like_DNA-bd_sf"/>
</dbReference>
<evidence type="ECO:0000256" key="1">
    <source>
        <dbReference type="ARBA" id="ARBA00018672"/>
    </source>
</evidence>
<dbReference type="SUPFAM" id="SSF46894">
    <property type="entry name" value="C-terminal effector domain of the bipartite response regulators"/>
    <property type="match status" value="1"/>
</dbReference>